<dbReference type="Proteomes" id="UP001078443">
    <property type="component" value="Unassembled WGS sequence"/>
</dbReference>
<reference evidence="1" key="1">
    <citation type="submission" date="2022-12" db="EMBL/GenBank/DDBJ databases">
        <authorList>
            <person name="Wang J."/>
        </authorList>
    </citation>
    <scope>NUCLEOTIDE SEQUENCE</scope>
    <source>
        <strain evidence="1">HY-45-18</strain>
    </source>
</reference>
<dbReference type="EMBL" id="JAPQER010000002">
    <property type="protein sequence ID" value="MCY6484323.1"/>
    <property type="molecule type" value="Genomic_DNA"/>
</dbReference>
<dbReference type="RefSeq" id="WP_268040596.1">
    <property type="nucleotide sequence ID" value="NZ_JAPQER010000002.1"/>
</dbReference>
<accession>A0ABT4CZB4</accession>
<organism evidence="1 2">
    <name type="scientific">Clostridium aestuarii</name>
    <dbReference type="NCBI Taxonomy" id="338193"/>
    <lineage>
        <taxon>Bacteria</taxon>
        <taxon>Bacillati</taxon>
        <taxon>Bacillota</taxon>
        <taxon>Clostridia</taxon>
        <taxon>Eubacteriales</taxon>
        <taxon>Clostridiaceae</taxon>
        <taxon>Clostridium</taxon>
    </lineage>
</organism>
<evidence type="ECO:0000313" key="1">
    <source>
        <dbReference type="EMBL" id="MCY6484323.1"/>
    </source>
</evidence>
<proteinExistence type="predicted"/>
<sequence length="93" mass="10679">MKIGVKYCGGCNPRYDRKGIIFRFKKEFGDEYEIMSANENSVYDVVVVLYGCASCCAEHENLKSLYGKIQISSDDDYYKITNLVNKINRLDSK</sequence>
<evidence type="ECO:0000313" key="2">
    <source>
        <dbReference type="Proteomes" id="UP001078443"/>
    </source>
</evidence>
<comment type="caution">
    <text evidence="1">The sequence shown here is derived from an EMBL/GenBank/DDBJ whole genome shotgun (WGS) entry which is preliminary data.</text>
</comment>
<keyword evidence="2" id="KW-1185">Reference proteome</keyword>
<protein>
    <recommendedName>
        <fullName evidence="3">Metal-binding protein</fullName>
    </recommendedName>
</protein>
<name>A0ABT4CZB4_9CLOT</name>
<evidence type="ECO:0008006" key="3">
    <source>
        <dbReference type="Google" id="ProtNLM"/>
    </source>
</evidence>
<gene>
    <name evidence="1" type="ORF">OW763_08130</name>
</gene>